<feature type="active site" description="Charge relay system" evidence="7">
    <location>
        <position position="385"/>
    </location>
</feature>
<dbReference type="InterPro" id="IPR050131">
    <property type="entry name" value="Peptidase_S8_subtilisin-like"/>
</dbReference>
<evidence type="ECO:0000256" key="3">
    <source>
        <dbReference type="ARBA" id="ARBA00022525"/>
    </source>
</evidence>
<dbReference type="PROSITE" id="PS00136">
    <property type="entry name" value="SUBTILASE_ASP"/>
    <property type="match status" value="1"/>
</dbReference>
<evidence type="ECO:0000256" key="4">
    <source>
        <dbReference type="ARBA" id="ARBA00022670"/>
    </source>
</evidence>
<evidence type="ECO:0000256" key="6">
    <source>
        <dbReference type="ARBA" id="ARBA00022825"/>
    </source>
</evidence>
<dbReference type="EMBL" id="NEMB01000003">
    <property type="protein sequence ID" value="PQQ67697.1"/>
    <property type="molecule type" value="Genomic_DNA"/>
</dbReference>
<keyword evidence="5 7" id="KW-0378">Hydrolase</keyword>
<feature type="active site" description="Charge relay system" evidence="7">
    <location>
        <position position="193"/>
    </location>
</feature>
<dbReference type="Pfam" id="PF22148">
    <property type="entry name" value="Fervidolysin_NPro-like"/>
    <property type="match status" value="1"/>
</dbReference>
<evidence type="ECO:0000256" key="5">
    <source>
        <dbReference type="ARBA" id="ARBA00022801"/>
    </source>
</evidence>
<evidence type="ECO:0000256" key="7">
    <source>
        <dbReference type="PROSITE-ProRule" id="PRU01240"/>
    </source>
</evidence>
<dbReference type="InterPro" id="IPR023827">
    <property type="entry name" value="Peptidase_S8_Asp-AS"/>
</dbReference>
<dbReference type="InterPro" id="IPR015500">
    <property type="entry name" value="Peptidase_S8_subtilisin-rel"/>
</dbReference>
<dbReference type="PANTHER" id="PTHR43806">
    <property type="entry name" value="PEPTIDASE S8"/>
    <property type="match status" value="1"/>
</dbReference>
<name>A0A2S8RD16_9FIRM</name>
<accession>A0A2S8RD16</accession>
<evidence type="ECO:0000313" key="10">
    <source>
        <dbReference type="EMBL" id="PQQ67697.1"/>
    </source>
</evidence>
<keyword evidence="4 7" id="KW-0645">Protease</keyword>
<dbReference type="GO" id="GO:0004252">
    <property type="term" value="F:serine-type endopeptidase activity"/>
    <property type="evidence" value="ECO:0007669"/>
    <property type="project" value="UniProtKB-UniRule"/>
</dbReference>
<dbReference type="PROSITE" id="PS51892">
    <property type="entry name" value="SUBTILASE"/>
    <property type="match status" value="1"/>
</dbReference>
<reference evidence="10 11" key="1">
    <citation type="journal article" date="2018" name="Syst. Appl. Microbiol.">
        <title>Characterization and high-quality draft genome sequence of Herbivorax saccincola A7, an anaerobic, alkaliphilic, thermophilic, cellulolytic, and xylanolytic bacterium.</title>
        <authorList>
            <person name="Aikawa S."/>
            <person name="Baramee S."/>
            <person name="Sermsathanaswadi J."/>
            <person name="Thianheng P."/>
            <person name="Tachaapaikoon C."/>
            <person name="Shikata A."/>
            <person name="Waeonukul R."/>
            <person name="Pason P."/>
            <person name="Ratanakhanokchai K."/>
            <person name="Kosugi A."/>
        </authorList>
    </citation>
    <scope>NUCLEOTIDE SEQUENCE [LARGE SCALE GENOMIC DNA]</scope>
    <source>
        <strain evidence="10 11">A7</strain>
    </source>
</reference>
<keyword evidence="3" id="KW-0964">Secreted</keyword>
<comment type="caution">
    <text evidence="10">The sequence shown here is derived from an EMBL/GenBank/DDBJ whole genome shotgun (WGS) entry which is preliminary data.</text>
</comment>
<dbReference type="PRINTS" id="PR00723">
    <property type="entry name" value="SUBTILISIN"/>
</dbReference>
<sequence>MQFLCSLEWFRLHKQFRTLKNSQGGNSMFKKGTSLLVVVCIIISTVVTGFGKEIGKETAESGGKSMEEVSFRNAGKLKKPGELIVKYKEKPSFRAMSNVGNGEKILKSGKNGLVLIEVEENEVTEKIESLMKDENVEYVVPNYVRKAFVFPLEAPDDPEFINQWGLANINAPDGWRIIDDFENLNEVTVAVIDTGIDMFHEDLKDVIVGGYDFVDMDDDSIYGPVKEEHASHVAGIIAALTNNGVGISGTCGQAPVKIMPIRALESGWGDDFTIIESIYYAVDNGADIINMSFGGNMESEAFNEAIEYALSKGVVLVAATGNESKDAFSIYPAAHPGVIAVSATDEEEKLVSFSNYGSIIDIAAPGVNIISTVPGNKYDYFNGTSLSTAFVSAACALLLSKNPSLNNIEIQHILENSAKDIGDAGKDEKYGYGLLNIGAALMTEEVRPRLEIMNLMDGMVVYDVIDVQTRFTYPENIEKTELYVNNRLVDAISEKTDIFHNFKIDTQKYNDGPLTIKVVAYEGDRIHQKEVTVEVRNTVYTGLKVKLTHKGEPVSNGIIEVWNKYTAPDGKTYYNFVHYELTEKNGVAVVPGSEAPNGNTYVIIAYYLVESEGDYSSAIIVEETMAPDIVELDGKDLVPVTVKTGLENEGMAVYGAYKFEGSEQSILFNILPNTSGEFKAFLNKGIYSFEAFTYNQGVSKPLYALCKKDVLIDGRNTVVNIQSDKKSLAKISINYKNIYGFRASGMYVYMREKDSMISKGFYLEDISYVPEIYATPGEYVFQYNIKGNKGKDEVSIFMEGKEVLLKKRDKTKLSVGGIFTGKMKIFKSEYVPGEFININPVITDSQGNMVTDAVYVNNDPFSALKNQNFLFYRKDNKMVAIKQRNSLFEVPDEPIEFELKNSATIELIDRKNNVVKSIPQYTAAWMGFELDQDISGGNYRLKMISELPYLIQDSVPITISREAKKDAVKFNIELPGEEKAGLAVVEAVNTETGERYYQFGENLLNGEMFVSLPDGKYKAAVYSHTSDIKQVTYLEDICSPGEYNLNAESLENVKFSIKDDNNNGAWEIVNFKAVFPRDEVAVSEYEGSSELYISSYYGEKEFSCFVSRGVYNIVAEVLGEDTDAEYIILKEDVEIDGDDIEFTTDNLTEVSLDDKSDGDEAVLTISDPETGLNVVALLGRDNSFKISKGFYDVELTCEKVEYGNAYSYVLSSWRDFSKDNTKIIFGTKFSASIYPDKMQYRKRETLNSEHFIMDRFGNRLISSGSLDYFYILSDTIKEPNGKAKIRLNGGKYEIFDKNEKTYVEIPYDIRAPFVYIINSKGETVFSKKSSLHYTNSQIKLEGSWAKKGDYKVRLTIDIDSDGSLSGEAPFKIK</sequence>
<dbReference type="GO" id="GO:0005576">
    <property type="term" value="C:extracellular region"/>
    <property type="evidence" value="ECO:0007669"/>
    <property type="project" value="UniProtKB-SubCell"/>
</dbReference>
<dbReference type="InterPro" id="IPR000209">
    <property type="entry name" value="Peptidase_S8/S53_dom"/>
</dbReference>
<feature type="domain" description="Peptidase S8/S53" evidence="8">
    <location>
        <begin position="186"/>
        <end position="433"/>
    </location>
</feature>
<organism evidence="10 11">
    <name type="scientific">Acetivibrio saccincola</name>
    <dbReference type="NCBI Taxonomy" id="1677857"/>
    <lineage>
        <taxon>Bacteria</taxon>
        <taxon>Bacillati</taxon>
        <taxon>Bacillota</taxon>
        <taxon>Clostridia</taxon>
        <taxon>Eubacteriales</taxon>
        <taxon>Oscillospiraceae</taxon>
        <taxon>Acetivibrio</taxon>
    </lineage>
</organism>
<gene>
    <name evidence="10" type="ORF">B9R14_13690</name>
</gene>
<dbReference type="InterPro" id="IPR054399">
    <property type="entry name" value="Fervidolysin-like_N_prodom"/>
</dbReference>
<evidence type="ECO:0000256" key="1">
    <source>
        <dbReference type="ARBA" id="ARBA00004613"/>
    </source>
</evidence>
<evidence type="ECO:0000259" key="8">
    <source>
        <dbReference type="Pfam" id="PF00082"/>
    </source>
</evidence>
<dbReference type="PANTHER" id="PTHR43806:SF11">
    <property type="entry name" value="CEREVISIN-RELATED"/>
    <property type="match status" value="1"/>
</dbReference>
<keyword evidence="6 7" id="KW-0720">Serine protease</keyword>
<feature type="active site" description="Charge relay system" evidence="7">
    <location>
        <position position="229"/>
    </location>
</feature>
<protein>
    <submittedName>
        <fullName evidence="10">Uncharacterized protein</fullName>
    </submittedName>
</protein>
<evidence type="ECO:0000313" key="11">
    <source>
        <dbReference type="Proteomes" id="UP000239720"/>
    </source>
</evidence>
<proteinExistence type="inferred from homology"/>
<comment type="subcellular location">
    <subcellularLocation>
        <location evidence="1">Secreted</location>
    </subcellularLocation>
</comment>
<dbReference type="InterPro" id="IPR034084">
    <property type="entry name" value="Thermitase-like_dom"/>
</dbReference>
<feature type="domain" description="Fervidolysin-like N-terminal prodomain" evidence="9">
    <location>
        <begin position="80"/>
        <end position="142"/>
    </location>
</feature>
<dbReference type="InterPro" id="IPR036852">
    <property type="entry name" value="Peptidase_S8/S53_dom_sf"/>
</dbReference>
<dbReference type="CDD" id="cd07484">
    <property type="entry name" value="Peptidases_S8_Thermitase_like"/>
    <property type="match status" value="1"/>
</dbReference>
<dbReference type="Pfam" id="PF00082">
    <property type="entry name" value="Peptidase_S8"/>
    <property type="match status" value="1"/>
</dbReference>
<comment type="similarity">
    <text evidence="2 7">Belongs to the peptidase S8 family.</text>
</comment>
<dbReference type="SUPFAM" id="SSF52743">
    <property type="entry name" value="Subtilisin-like"/>
    <property type="match status" value="1"/>
</dbReference>
<evidence type="ECO:0000256" key="2">
    <source>
        <dbReference type="ARBA" id="ARBA00011073"/>
    </source>
</evidence>
<dbReference type="Proteomes" id="UP000239720">
    <property type="component" value="Unassembled WGS sequence"/>
</dbReference>
<dbReference type="GO" id="GO:0006508">
    <property type="term" value="P:proteolysis"/>
    <property type="evidence" value="ECO:0007669"/>
    <property type="project" value="UniProtKB-KW"/>
</dbReference>
<dbReference type="Gene3D" id="3.40.50.200">
    <property type="entry name" value="Peptidase S8/S53 domain"/>
    <property type="match status" value="1"/>
</dbReference>
<evidence type="ECO:0000259" key="9">
    <source>
        <dbReference type="Pfam" id="PF22148"/>
    </source>
</evidence>